<dbReference type="GO" id="GO:0005886">
    <property type="term" value="C:plasma membrane"/>
    <property type="evidence" value="ECO:0007669"/>
    <property type="project" value="UniProtKB-SubCell"/>
</dbReference>
<keyword evidence="3 6" id="KW-0812">Transmembrane</keyword>
<keyword evidence="9" id="KW-1185">Reference proteome</keyword>
<evidence type="ECO:0000256" key="2">
    <source>
        <dbReference type="ARBA" id="ARBA00022475"/>
    </source>
</evidence>
<feature type="transmembrane region" description="Helical" evidence="6">
    <location>
        <begin position="372"/>
        <end position="390"/>
    </location>
</feature>
<evidence type="ECO:0000313" key="9">
    <source>
        <dbReference type="Proteomes" id="UP000278962"/>
    </source>
</evidence>
<dbReference type="PANTHER" id="PTHR33406:SF13">
    <property type="entry name" value="MEMBRANE PROTEIN YDFJ"/>
    <property type="match status" value="1"/>
</dbReference>
<dbReference type="InterPro" id="IPR050545">
    <property type="entry name" value="Mycobact_MmpL"/>
</dbReference>
<feature type="transmembrane region" description="Helical" evidence="6">
    <location>
        <begin position="575"/>
        <end position="596"/>
    </location>
</feature>
<dbReference type="AlphaFoldDB" id="A0A660LEJ4"/>
<dbReference type="EMBL" id="RBIL01000001">
    <property type="protein sequence ID" value="RKQ93528.1"/>
    <property type="molecule type" value="Genomic_DNA"/>
</dbReference>
<organism evidence="8 9">
    <name type="scientific">Solirubrobacter pauli</name>
    <dbReference type="NCBI Taxonomy" id="166793"/>
    <lineage>
        <taxon>Bacteria</taxon>
        <taxon>Bacillati</taxon>
        <taxon>Actinomycetota</taxon>
        <taxon>Thermoleophilia</taxon>
        <taxon>Solirubrobacterales</taxon>
        <taxon>Solirubrobacteraceae</taxon>
        <taxon>Solirubrobacter</taxon>
    </lineage>
</organism>
<dbReference type="InterPro" id="IPR000731">
    <property type="entry name" value="SSD"/>
</dbReference>
<dbReference type="PANTHER" id="PTHR33406">
    <property type="entry name" value="MEMBRANE PROTEIN MJ1562-RELATED"/>
    <property type="match status" value="1"/>
</dbReference>
<keyword evidence="4 6" id="KW-1133">Transmembrane helix</keyword>
<dbReference type="Gene3D" id="1.20.1640.10">
    <property type="entry name" value="Multidrug efflux transporter AcrB transmembrane domain"/>
    <property type="match status" value="2"/>
</dbReference>
<evidence type="ECO:0000259" key="7">
    <source>
        <dbReference type="PROSITE" id="PS50156"/>
    </source>
</evidence>
<dbReference type="RefSeq" id="WP_121251739.1">
    <property type="nucleotide sequence ID" value="NZ_RBIL01000001.1"/>
</dbReference>
<dbReference type="OrthoDB" id="7051771at2"/>
<evidence type="ECO:0000256" key="1">
    <source>
        <dbReference type="ARBA" id="ARBA00004651"/>
    </source>
</evidence>
<gene>
    <name evidence="8" type="ORF">C8N24_3396</name>
</gene>
<comment type="caution">
    <text evidence="8">The sequence shown here is derived from an EMBL/GenBank/DDBJ whole genome shotgun (WGS) entry which is preliminary data.</text>
</comment>
<comment type="subcellular location">
    <subcellularLocation>
        <location evidence="1">Cell membrane</location>
        <topology evidence="1">Multi-pass membrane protein</topology>
    </subcellularLocation>
</comment>
<feature type="transmembrane region" description="Helical" evidence="6">
    <location>
        <begin position="532"/>
        <end position="555"/>
    </location>
</feature>
<feature type="transmembrane region" description="Helical" evidence="6">
    <location>
        <begin position="190"/>
        <end position="223"/>
    </location>
</feature>
<keyword evidence="2" id="KW-1003">Cell membrane</keyword>
<feature type="domain" description="SSD" evidence="7">
    <location>
        <begin position="194"/>
        <end position="334"/>
    </location>
</feature>
<evidence type="ECO:0000256" key="5">
    <source>
        <dbReference type="ARBA" id="ARBA00023136"/>
    </source>
</evidence>
<evidence type="ECO:0000256" key="3">
    <source>
        <dbReference type="ARBA" id="ARBA00022692"/>
    </source>
</evidence>
<evidence type="ECO:0000313" key="8">
    <source>
        <dbReference type="EMBL" id="RKQ93528.1"/>
    </source>
</evidence>
<reference evidence="8 9" key="1">
    <citation type="submission" date="2018-10" db="EMBL/GenBank/DDBJ databases">
        <title>Genomic Encyclopedia of Archaeal and Bacterial Type Strains, Phase II (KMG-II): from individual species to whole genera.</title>
        <authorList>
            <person name="Goeker M."/>
        </authorList>
    </citation>
    <scope>NUCLEOTIDE SEQUENCE [LARGE SCALE GENOMIC DNA]</scope>
    <source>
        <strain evidence="8 9">DSM 14954</strain>
    </source>
</reference>
<dbReference type="InterPro" id="IPR004869">
    <property type="entry name" value="MMPL_dom"/>
</dbReference>
<feature type="transmembrane region" description="Helical" evidence="6">
    <location>
        <begin position="617"/>
        <end position="638"/>
    </location>
</feature>
<feature type="transmembrane region" description="Helical" evidence="6">
    <location>
        <begin position="506"/>
        <end position="525"/>
    </location>
</feature>
<feature type="transmembrane region" description="Helical" evidence="6">
    <location>
        <begin position="650"/>
        <end position="676"/>
    </location>
</feature>
<dbReference type="Proteomes" id="UP000278962">
    <property type="component" value="Unassembled WGS sequence"/>
</dbReference>
<protein>
    <submittedName>
        <fullName evidence="8">RND superfamily putative drug exporter</fullName>
    </submittedName>
</protein>
<dbReference type="Pfam" id="PF03176">
    <property type="entry name" value="MMPL"/>
    <property type="match status" value="2"/>
</dbReference>
<evidence type="ECO:0000256" key="4">
    <source>
        <dbReference type="ARBA" id="ARBA00022989"/>
    </source>
</evidence>
<accession>A0A660LEJ4</accession>
<evidence type="ECO:0000256" key="6">
    <source>
        <dbReference type="SAM" id="Phobius"/>
    </source>
</evidence>
<feature type="transmembrane region" description="Helical" evidence="6">
    <location>
        <begin position="30"/>
        <end position="48"/>
    </location>
</feature>
<dbReference type="PROSITE" id="PS50156">
    <property type="entry name" value="SSD"/>
    <property type="match status" value="1"/>
</dbReference>
<feature type="transmembrane region" description="Helical" evidence="6">
    <location>
        <begin position="235"/>
        <end position="256"/>
    </location>
</feature>
<feature type="transmembrane region" description="Helical" evidence="6">
    <location>
        <begin position="283"/>
        <end position="306"/>
    </location>
</feature>
<keyword evidence="5 6" id="KW-0472">Membrane</keyword>
<proteinExistence type="predicted"/>
<feature type="transmembrane region" description="Helical" evidence="6">
    <location>
        <begin position="312"/>
        <end position="335"/>
    </location>
</feature>
<dbReference type="SUPFAM" id="SSF82866">
    <property type="entry name" value="Multidrug efflux transporter AcrB transmembrane domain"/>
    <property type="match status" value="2"/>
</dbReference>
<name>A0A660LEJ4_9ACTN</name>
<sequence>MSSNVHSAGLLARVTRRCAAASARRPKTIVLLWILLVAGFVTAGAMTGTKALTGADAGVGESAKADRILAEAGLQGPAVETVLLRADDAAKTATAARDLTKRAQALPEVASARADLERDKGRTRLVQVTLRGDPADAADHVDGLVKAVDELQATHPDVTVQAAGPGTTDKAIGEVVTRDLRTAELISLPITLIILFLAFGALVAAAVPLMLGLTSVIAAMGGMGVLSQIAPMDEATSSLVVLLGLAVGVDYSLFYIRREREERKAGRDEDAALNATAATVGRAIVVSGVTVIAGLAGLLLTGLTIFSSMALATMLVVAIAVVGSLTVLPAVLALLGDRINKGRLPFMPRTGGKSRVWTALANVVTRRPRTSLAIAAAALVALAAPVLNLHTSGTIPSLPEDEPSMVAARDIERAFPGAPGSASLVVTGPKQDLEQIAETAQQITGGNGDASITEGKGASLVTVPMPDRSDDRAGQIVEELRAELPDSVLVTGDAASSLDFADRLRTTTPLVIAFVLGLALILLLASFRSLPLALAIIGLNLLSVGAAYGVLTAVFQNTWAEGLLGFTSHGAIVDWVPLNTFVILFGLSMDYTILVLERIREARREGRDPRAAAAEGVSATAGAITSAAVVMVAIFAIFPTLPLIEMKMIGLGLAIGVLVDATLVRGIALPAAVALLGERGVKAPATARALRDRQGRRFAPATDRAGR</sequence>